<name>A0A9E8M163_9BACI</name>
<accession>A0A9E8M163</accession>
<dbReference type="PROSITE" id="PS50987">
    <property type="entry name" value="HTH_ARSR_2"/>
    <property type="match status" value="1"/>
</dbReference>
<dbReference type="NCBIfam" id="NF033788">
    <property type="entry name" value="HTH_metalloreg"/>
    <property type="match status" value="1"/>
</dbReference>
<dbReference type="RefSeq" id="WP_275421115.1">
    <property type="nucleotide sequence ID" value="NZ_CP106877.1"/>
</dbReference>
<sequence>MEKDYRSIASIMKALSDPTRLKIIDLLSDGEQCACNMLENFSITQPTLSYHMKMLTESGLVRARKDGIWMKYSIDQEKLDEVVSFFQQTRRTNVKNAVDKNCCVKKAVK</sequence>
<dbReference type="InterPro" id="IPR011991">
    <property type="entry name" value="ArsR-like_HTH"/>
</dbReference>
<dbReference type="AlphaFoldDB" id="A0A9E8M163"/>
<reference evidence="5" key="1">
    <citation type="submission" date="2022-09" db="EMBL/GenBank/DDBJ databases">
        <title>Complete Genomes of Fervidibacillus albus and Fervidibacillus halotolerans isolated from tidal flat sediments.</title>
        <authorList>
            <person name="Kwon K.K."/>
            <person name="Yang S.-H."/>
            <person name="Park M.J."/>
            <person name="Oh H.-M."/>
        </authorList>
    </citation>
    <scope>NUCLEOTIDE SEQUENCE</scope>
    <source>
        <strain evidence="5">MEBiC13594</strain>
    </source>
</reference>
<dbReference type="GO" id="GO:0003700">
    <property type="term" value="F:DNA-binding transcription factor activity"/>
    <property type="evidence" value="ECO:0007669"/>
    <property type="project" value="InterPro"/>
</dbReference>
<dbReference type="GO" id="GO:0003677">
    <property type="term" value="F:DNA binding"/>
    <property type="evidence" value="ECO:0007669"/>
    <property type="project" value="UniProtKB-KW"/>
</dbReference>
<dbReference type="SMART" id="SM00418">
    <property type="entry name" value="HTH_ARSR"/>
    <property type="match status" value="1"/>
</dbReference>
<dbReference type="Gene3D" id="1.10.10.10">
    <property type="entry name" value="Winged helix-like DNA-binding domain superfamily/Winged helix DNA-binding domain"/>
    <property type="match status" value="1"/>
</dbReference>
<dbReference type="SUPFAM" id="SSF46785">
    <property type="entry name" value="Winged helix' DNA-binding domain"/>
    <property type="match status" value="1"/>
</dbReference>
<protein>
    <submittedName>
        <fullName evidence="5">Metalloregulator ArsR/SmtB family transcription factor</fullName>
    </submittedName>
</protein>
<dbReference type="KEGG" id="fhl:OE105_02310"/>
<dbReference type="PRINTS" id="PR00778">
    <property type="entry name" value="HTHARSR"/>
</dbReference>
<dbReference type="PANTHER" id="PTHR33154">
    <property type="entry name" value="TRANSCRIPTIONAL REGULATOR, ARSR FAMILY"/>
    <property type="match status" value="1"/>
</dbReference>
<dbReference type="PANTHER" id="PTHR33154:SF18">
    <property type="entry name" value="ARSENICAL RESISTANCE OPERON REPRESSOR"/>
    <property type="match status" value="1"/>
</dbReference>
<organism evidence="5 6">
    <name type="scientific">Fervidibacillus halotolerans</name>
    <dbReference type="NCBI Taxonomy" id="2980027"/>
    <lineage>
        <taxon>Bacteria</taxon>
        <taxon>Bacillati</taxon>
        <taxon>Bacillota</taxon>
        <taxon>Bacilli</taxon>
        <taxon>Bacillales</taxon>
        <taxon>Bacillaceae</taxon>
        <taxon>Fervidibacillus</taxon>
    </lineage>
</organism>
<feature type="domain" description="HTH arsR-type" evidence="4">
    <location>
        <begin position="1"/>
        <end position="94"/>
    </location>
</feature>
<keyword evidence="3" id="KW-0804">Transcription</keyword>
<keyword evidence="1" id="KW-0805">Transcription regulation</keyword>
<dbReference type="InterPro" id="IPR051081">
    <property type="entry name" value="HTH_MetalResp_TranReg"/>
</dbReference>
<evidence type="ECO:0000256" key="1">
    <source>
        <dbReference type="ARBA" id="ARBA00023015"/>
    </source>
</evidence>
<dbReference type="InterPro" id="IPR036390">
    <property type="entry name" value="WH_DNA-bd_sf"/>
</dbReference>
<dbReference type="Proteomes" id="UP001164726">
    <property type="component" value="Chromosome"/>
</dbReference>
<dbReference type="InterPro" id="IPR001845">
    <property type="entry name" value="HTH_ArsR_DNA-bd_dom"/>
</dbReference>
<keyword evidence="2" id="KW-0238">DNA-binding</keyword>
<gene>
    <name evidence="5" type="ORF">OE105_02310</name>
</gene>
<dbReference type="EMBL" id="CP106877">
    <property type="protein sequence ID" value="WAA12980.1"/>
    <property type="molecule type" value="Genomic_DNA"/>
</dbReference>
<evidence type="ECO:0000313" key="5">
    <source>
        <dbReference type="EMBL" id="WAA12980.1"/>
    </source>
</evidence>
<dbReference type="InterPro" id="IPR036388">
    <property type="entry name" value="WH-like_DNA-bd_sf"/>
</dbReference>
<dbReference type="Pfam" id="PF01022">
    <property type="entry name" value="HTH_5"/>
    <property type="match status" value="1"/>
</dbReference>
<evidence type="ECO:0000256" key="3">
    <source>
        <dbReference type="ARBA" id="ARBA00023163"/>
    </source>
</evidence>
<dbReference type="CDD" id="cd00090">
    <property type="entry name" value="HTH_ARSR"/>
    <property type="match status" value="1"/>
</dbReference>
<keyword evidence="6" id="KW-1185">Reference proteome</keyword>
<evidence type="ECO:0000256" key="2">
    <source>
        <dbReference type="ARBA" id="ARBA00023125"/>
    </source>
</evidence>
<proteinExistence type="predicted"/>
<evidence type="ECO:0000259" key="4">
    <source>
        <dbReference type="PROSITE" id="PS50987"/>
    </source>
</evidence>
<evidence type="ECO:0000313" key="6">
    <source>
        <dbReference type="Proteomes" id="UP001164726"/>
    </source>
</evidence>